<gene>
    <name evidence="1" type="ORF">RKE40_25590</name>
</gene>
<evidence type="ECO:0000313" key="2">
    <source>
        <dbReference type="Proteomes" id="UP001254257"/>
    </source>
</evidence>
<organism evidence="1 2">
    <name type="scientific">Bosea rubneri</name>
    <dbReference type="NCBI Taxonomy" id="3075434"/>
    <lineage>
        <taxon>Bacteria</taxon>
        <taxon>Pseudomonadati</taxon>
        <taxon>Pseudomonadota</taxon>
        <taxon>Alphaproteobacteria</taxon>
        <taxon>Hyphomicrobiales</taxon>
        <taxon>Boseaceae</taxon>
        <taxon>Bosea</taxon>
    </lineage>
</organism>
<sequence>MTRIQERGRARLKLRLPSWRDRFDLASGQAFLDVCEAYDLTCAVLEYWAKSEAPTRSSIIAEYEELMAALELEAQLFATREAVEGPKPRRS</sequence>
<comment type="caution">
    <text evidence="1">The sequence shown here is derived from an EMBL/GenBank/DDBJ whole genome shotgun (WGS) entry which is preliminary data.</text>
</comment>
<dbReference type="EMBL" id="JAWDID010000064">
    <property type="protein sequence ID" value="MDU0343280.1"/>
    <property type="molecule type" value="Genomic_DNA"/>
</dbReference>
<dbReference type="Proteomes" id="UP001254257">
    <property type="component" value="Unassembled WGS sequence"/>
</dbReference>
<accession>A0ABU3SEQ9</accession>
<dbReference type="RefSeq" id="WP_316021014.1">
    <property type="nucleotide sequence ID" value="NZ_JAWDID010000064.1"/>
</dbReference>
<name>A0ABU3SEQ9_9HYPH</name>
<evidence type="ECO:0000313" key="1">
    <source>
        <dbReference type="EMBL" id="MDU0343280.1"/>
    </source>
</evidence>
<keyword evidence="2" id="KW-1185">Reference proteome</keyword>
<reference evidence="1 2" key="1">
    <citation type="submission" date="2023-09" db="EMBL/GenBank/DDBJ databases">
        <title>Whole genome shotgun sequencing (WGS) of Bosea sp. ZW T0_25, isolated from stored onions (Allium cepa).</title>
        <authorList>
            <person name="Stoll D.A."/>
            <person name="Huch M."/>
        </authorList>
    </citation>
    <scope>NUCLEOTIDE SEQUENCE [LARGE SCALE GENOMIC DNA]</scope>
    <source>
        <strain evidence="1 2">ZW T0_25</strain>
    </source>
</reference>
<proteinExistence type="predicted"/>
<protein>
    <submittedName>
        <fullName evidence="1">Uncharacterized protein</fullName>
    </submittedName>
</protein>